<organism evidence="9 10">
    <name type="scientific">Stieleria neptunia</name>
    <dbReference type="NCBI Taxonomy" id="2527979"/>
    <lineage>
        <taxon>Bacteria</taxon>
        <taxon>Pseudomonadati</taxon>
        <taxon>Planctomycetota</taxon>
        <taxon>Planctomycetia</taxon>
        <taxon>Pirellulales</taxon>
        <taxon>Pirellulaceae</taxon>
        <taxon>Stieleria</taxon>
    </lineage>
</organism>
<dbReference type="InterPro" id="IPR000719">
    <property type="entry name" value="Prot_kinase_dom"/>
</dbReference>
<evidence type="ECO:0000313" key="10">
    <source>
        <dbReference type="Proteomes" id="UP000319004"/>
    </source>
</evidence>
<feature type="binding site" evidence="5">
    <location>
        <position position="168"/>
    </location>
    <ligand>
        <name>ATP</name>
        <dbReference type="ChEBI" id="CHEBI:30616"/>
    </ligand>
</feature>
<evidence type="ECO:0000256" key="7">
    <source>
        <dbReference type="SAM" id="Phobius"/>
    </source>
</evidence>
<feature type="region of interest" description="Disordered" evidence="6">
    <location>
        <begin position="89"/>
        <end position="134"/>
    </location>
</feature>
<proteinExistence type="predicted"/>
<evidence type="ECO:0000313" key="9">
    <source>
        <dbReference type="EMBL" id="QDV45741.1"/>
    </source>
</evidence>
<dbReference type="SUPFAM" id="SSF56112">
    <property type="entry name" value="Protein kinase-like (PK-like)"/>
    <property type="match status" value="1"/>
</dbReference>
<dbReference type="Gene3D" id="1.25.40.10">
    <property type="entry name" value="Tetratricopeptide repeat domain"/>
    <property type="match status" value="2"/>
</dbReference>
<keyword evidence="4 5" id="KW-0067">ATP-binding</keyword>
<dbReference type="SMART" id="SM00028">
    <property type="entry name" value="TPR"/>
    <property type="match status" value="5"/>
</dbReference>
<dbReference type="SUPFAM" id="SSF48452">
    <property type="entry name" value="TPR-like"/>
    <property type="match status" value="1"/>
</dbReference>
<keyword evidence="3 9" id="KW-0418">Kinase</keyword>
<dbReference type="InterPro" id="IPR008271">
    <property type="entry name" value="Ser/Thr_kinase_AS"/>
</dbReference>
<dbReference type="EMBL" id="CP037423">
    <property type="protein sequence ID" value="QDV45741.1"/>
    <property type="molecule type" value="Genomic_DNA"/>
</dbReference>
<dbReference type="PROSITE" id="PS00107">
    <property type="entry name" value="PROTEIN_KINASE_ATP"/>
    <property type="match status" value="1"/>
</dbReference>
<dbReference type="SMART" id="SM00220">
    <property type="entry name" value="S_TKc"/>
    <property type="match status" value="1"/>
</dbReference>
<feature type="transmembrane region" description="Helical" evidence="7">
    <location>
        <begin position="447"/>
        <end position="471"/>
    </location>
</feature>
<keyword evidence="7" id="KW-0812">Transmembrane</keyword>
<reference evidence="9 10" key="1">
    <citation type="submission" date="2019-03" db="EMBL/GenBank/DDBJ databases">
        <title>Deep-cultivation of Planctomycetes and their phenomic and genomic characterization uncovers novel biology.</title>
        <authorList>
            <person name="Wiegand S."/>
            <person name="Jogler M."/>
            <person name="Boedeker C."/>
            <person name="Pinto D."/>
            <person name="Vollmers J."/>
            <person name="Rivas-Marin E."/>
            <person name="Kohn T."/>
            <person name="Peeters S.H."/>
            <person name="Heuer A."/>
            <person name="Rast P."/>
            <person name="Oberbeckmann S."/>
            <person name="Bunk B."/>
            <person name="Jeske O."/>
            <person name="Meyerdierks A."/>
            <person name="Storesund J.E."/>
            <person name="Kallscheuer N."/>
            <person name="Luecker S."/>
            <person name="Lage O.M."/>
            <person name="Pohl T."/>
            <person name="Merkel B.J."/>
            <person name="Hornburger P."/>
            <person name="Mueller R.-W."/>
            <person name="Bruemmer F."/>
            <person name="Labrenz M."/>
            <person name="Spormann A.M."/>
            <person name="Op den Camp H."/>
            <person name="Overmann J."/>
            <person name="Amann R."/>
            <person name="Jetten M.S.M."/>
            <person name="Mascher T."/>
            <person name="Medema M.H."/>
            <person name="Devos D.P."/>
            <person name="Kaster A.-K."/>
            <person name="Ovreas L."/>
            <person name="Rohde M."/>
            <person name="Galperin M.Y."/>
            <person name="Jogler C."/>
        </authorList>
    </citation>
    <scope>NUCLEOTIDE SEQUENCE [LARGE SCALE GENOMIC DNA]</scope>
    <source>
        <strain evidence="9 10">Enr13</strain>
    </source>
</reference>
<evidence type="ECO:0000256" key="1">
    <source>
        <dbReference type="ARBA" id="ARBA00022679"/>
    </source>
</evidence>
<evidence type="ECO:0000256" key="5">
    <source>
        <dbReference type="PROSITE-ProRule" id="PRU10141"/>
    </source>
</evidence>
<dbReference type="GO" id="GO:0004674">
    <property type="term" value="F:protein serine/threonine kinase activity"/>
    <property type="evidence" value="ECO:0007669"/>
    <property type="project" value="UniProtKB-EC"/>
</dbReference>
<dbReference type="PANTHER" id="PTHR43289">
    <property type="entry name" value="MITOGEN-ACTIVATED PROTEIN KINASE KINASE KINASE 20-RELATED"/>
    <property type="match status" value="1"/>
</dbReference>
<dbReference type="Gene3D" id="3.30.200.20">
    <property type="entry name" value="Phosphorylase Kinase, domain 1"/>
    <property type="match status" value="1"/>
</dbReference>
<dbReference type="AlphaFoldDB" id="A0A518HY07"/>
<dbReference type="OrthoDB" id="6111975at2"/>
<dbReference type="InterPro" id="IPR019734">
    <property type="entry name" value="TPR_rpt"/>
</dbReference>
<keyword evidence="2 5" id="KW-0547">Nucleotide-binding</keyword>
<accession>A0A518HY07</accession>
<feature type="domain" description="Protein kinase" evidence="8">
    <location>
        <begin position="139"/>
        <end position="422"/>
    </location>
</feature>
<dbReference type="InterPro" id="IPR011990">
    <property type="entry name" value="TPR-like_helical_dom_sf"/>
</dbReference>
<gene>
    <name evidence="9" type="primary">pknB_28</name>
    <name evidence="9" type="ORF">Enr13x_56200</name>
</gene>
<dbReference type="Pfam" id="PF00069">
    <property type="entry name" value="Pkinase"/>
    <property type="match status" value="1"/>
</dbReference>
<evidence type="ECO:0000256" key="2">
    <source>
        <dbReference type="ARBA" id="ARBA00022741"/>
    </source>
</evidence>
<evidence type="ECO:0000256" key="3">
    <source>
        <dbReference type="ARBA" id="ARBA00022777"/>
    </source>
</evidence>
<protein>
    <submittedName>
        <fullName evidence="9">Serine/threonine-protein kinase PknB</fullName>
        <ecNumber evidence="9">2.7.11.1</ecNumber>
    </submittedName>
</protein>
<keyword evidence="1 9" id="KW-0808">Transferase</keyword>
<dbReference type="EC" id="2.7.11.1" evidence="9"/>
<dbReference type="InterPro" id="IPR011009">
    <property type="entry name" value="Kinase-like_dom_sf"/>
</dbReference>
<dbReference type="GO" id="GO:0005524">
    <property type="term" value="F:ATP binding"/>
    <property type="evidence" value="ECO:0007669"/>
    <property type="project" value="UniProtKB-UniRule"/>
</dbReference>
<evidence type="ECO:0000259" key="8">
    <source>
        <dbReference type="PROSITE" id="PS50011"/>
    </source>
</evidence>
<evidence type="ECO:0000256" key="4">
    <source>
        <dbReference type="ARBA" id="ARBA00022840"/>
    </source>
</evidence>
<dbReference type="KEGG" id="snep:Enr13x_56200"/>
<sequence>MMTCPPDEAFRRLLDQTSVSTDQSLIEHVGSCPTCGDRLQALAETDDATNVAIETLLARQDIAWPKTDGQASSGQASSGTLDLPATEFDTAPQARSKNRAHTRKSASSTQSDHAGGNREPESPGQRRRSDDPREDFGDYELLRQVGAGGMGIVYQARQKSADRMVAVKLIRPDQLAMLPADRREVWKERFRAEAKAAARLDHEHVVTIYEVGEVEGTLYYSMQFIEGRSLSQMVGESPIENRRVAELIAKVASAVDHAHGQGILHRDIKPQNILVREQPQTGAATGTTLAVGRDRPYVADFGLAKTLDEGGASSTHTGEVMGSPSFMSPEQAQDASRCTIASDVYSLGATLYFALTGRPPFRAASPLETLRQVIGEDPVPPRELNRAIEADLQTITLKALAKEPSKRYRTAEAFAADLECYLDGRPIKARPVSSTERFMRWCRRNPAVAGLTGGVAVLLVLVAVVSMLSAIQLQRLVNREREARQEAEEFFTVSLDVIHDMVTDYAGESLEHVPQMQQARRDLLNRALMLYTRLSKSRPSSPELLAAYARTRYRIAILHDLLGEVEQAKVAHRDAIELFDQLRKQTPDDPQLQLSWSRAHTMLGEALRKTEPVPARRHFDDALTAQRALREAFPDKAIYAREQSRTLNNLGLLLTETGDYPLAEDHLQIGIEILDELSRSKTLPATELSDVLADLARSQINLGVLLRRLPERAGEARQQYETALRTLRQSVDLEPDDRDHRFRLAVAEVDLGNFLLLNVPDEKQSARDHAGSAAKRFDRLTEDFPGIPIYLYEAANARNSLAGILAMMGESPASMTEFRRAESQLEQLQVEFPEFAQTEAKFHSLWGRVCGGIGFLHSQNGDWQSARDFVADAIDHQQAALQRQPKNPEFAAFLEQHRSFQVTVQNRLESN</sequence>
<keyword evidence="10" id="KW-1185">Reference proteome</keyword>
<dbReference type="Proteomes" id="UP000319004">
    <property type="component" value="Chromosome"/>
</dbReference>
<dbReference type="PROSITE" id="PS50011">
    <property type="entry name" value="PROTEIN_KINASE_DOM"/>
    <property type="match status" value="1"/>
</dbReference>
<dbReference type="RefSeq" id="WP_145389996.1">
    <property type="nucleotide sequence ID" value="NZ_CP037423.1"/>
</dbReference>
<name>A0A518HY07_9BACT</name>
<dbReference type="PANTHER" id="PTHR43289:SF6">
    <property type="entry name" value="SERINE_THREONINE-PROTEIN KINASE NEKL-3"/>
    <property type="match status" value="1"/>
</dbReference>
<dbReference type="Gene3D" id="1.10.510.10">
    <property type="entry name" value="Transferase(Phosphotransferase) domain 1"/>
    <property type="match status" value="1"/>
</dbReference>
<keyword evidence="7" id="KW-1133">Transmembrane helix</keyword>
<dbReference type="InterPro" id="IPR017441">
    <property type="entry name" value="Protein_kinase_ATP_BS"/>
</dbReference>
<dbReference type="CDD" id="cd14014">
    <property type="entry name" value="STKc_PknB_like"/>
    <property type="match status" value="1"/>
</dbReference>
<dbReference type="PROSITE" id="PS00108">
    <property type="entry name" value="PROTEIN_KINASE_ST"/>
    <property type="match status" value="1"/>
</dbReference>
<keyword evidence="7" id="KW-0472">Membrane</keyword>
<evidence type="ECO:0000256" key="6">
    <source>
        <dbReference type="SAM" id="MobiDB-lite"/>
    </source>
</evidence>